<feature type="transmembrane region" description="Helical" evidence="8">
    <location>
        <begin position="60"/>
        <end position="85"/>
    </location>
</feature>
<dbReference type="InterPro" id="IPR017452">
    <property type="entry name" value="GPCR_Rhodpsn_7TM"/>
</dbReference>
<feature type="transmembrane region" description="Helical" evidence="8">
    <location>
        <begin position="239"/>
        <end position="261"/>
    </location>
</feature>
<evidence type="ECO:0000256" key="5">
    <source>
        <dbReference type="ARBA" id="ARBA00022989"/>
    </source>
</evidence>
<dbReference type="SUPFAM" id="SSF81321">
    <property type="entry name" value="Family A G protein-coupled receptor-like"/>
    <property type="match status" value="1"/>
</dbReference>
<evidence type="ECO:0000313" key="11">
    <source>
        <dbReference type="RefSeq" id="XP_013791529.1"/>
    </source>
</evidence>
<dbReference type="InterPro" id="IPR000276">
    <property type="entry name" value="GPCR_Rhodpsn"/>
</dbReference>
<dbReference type="PRINTS" id="PR00237">
    <property type="entry name" value="GPCRRHODOPSN"/>
</dbReference>
<accession>A0ABM1BZC6</accession>
<dbReference type="RefSeq" id="XP_013791529.1">
    <property type="nucleotide sequence ID" value="XM_013936075.2"/>
</dbReference>
<comment type="similarity">
    <text evidence="2">Belongs to the G-protein coupled receptor 1 family.</text>
</comment>
<dbReference type="GeneID" id="106475392"/>
<feature type="transmembrane region" description="Helical" evidence="8">
    <location>
        <begin position="273"/>
        <end position="296"/>
    </location>
</feature>
<dbReference type="PROSITE" id="PS50262">
    <property type="entry name" value="G_PROTEIN_RECEP_F1_2"/>
    <property type="match status" value="1"/>
</dbReference>
<dbReference type="Proteomes" id="UP000694941">
    <property type="component" value="Unplaced"/>
</dbReference>
<keyword evidence="3" id="KW-1003">Cell membrane</keyword>
<dbReference type="Pfam" id="PF00001">
    <property type="entry name" value="7tm_1"/>
    <property type="match status" value="1"/>
</dbReference>
<feature type="domain" description="G-protein coupled receptors family 1 profile" evidence="9">
    <location>
        <begin position="40"/>
        <end position="293"/>
    </location>
</feature>
<organism evidence="10 11">
    <name type="scientific">Limulus polyphemus</name>
    <name type="common">Atlantic horseshoe crab</name>
    <dbReference type="NCBI Taxonomy" id="6850"/>
    <lineage>
        <taxon>Eukaryota</taxon>
        <taxon>Metazoa</taxon>
        <taxon>Ecdysozoa</taxon>
        <taxon>Arthropoda</taxon>
        <taxon>Chelicerata</taxon>
        <taxon>Merostomata</taxon>
        <taxon>Xiphosura</taxon>
        <taxon>Limulidae</taxon>
        <taxon>Limulus</taxon>
    </lineage>
</organism>
<keyword evidence="4 8" id="KW-0812">Transmembrane</keyword>
<evidence type="ECO:0000256" key="2">
    <source>
        <dbReference type="ARBA" id="ARBA00010663"/>
    </source>
</evidence>
<evidence type="ECO:0000259" key="9">
    <source>
        <dbReference type="PROSITE" id="PS50262"/>
    </source>
</evidence>
<feature type="transmembrane region" description="Helical" evidence="8">
    <location>
        <begin position="24"/>
        <end position="48"/>
    </location>
</feature>
<feature type="transmembrane region" description="Helical" evidence="8">
    <location>
        <begin position="188"/>
        <end position="208"/>
    </location>
</feature>
<sequence length="323" mass="36778">MILRSEDDAIELSNEASVVTAGRIIEAVVILLICVLVIGSNVMALATILTSPAQKEAMDYYILSLITADLLCGVLIIPLSVYPAIVREWIYGDLLCRITGFVELTLWSVTTYTFMWIAVDRYLAIRKPLRYDTIQTKTRCQCWMVFTWLTSIFLCCPPLLGFSKGLFYRDGLVCLLGLSNMLPYSTTLAVLVLVPSISTIVYSYFYIFSTMHKLRQSMSEEEKEYATAMSENLSNPDHMMALILILVFAVSWIPWFSLRIYEQVAAEPVTSHYLHFCLLWLGVLNSIWKSIIYALMSPKFLYSLKLLCASLCCRWKARPQLIV</sequence>
<dbReference type="CDD" id="cd00637">
    <property type="entry name" value="7tm_classA_rhodopsin-like"/>
    <property type="match status" value="1"/>
</dbReference>
<evidence type="ECO:0000256" key="6">
    <source>
        <dbReference type="ARBA" id="ARBA00023136"/>
    </source>
</evidence>
<evidence type="ECO:0000256" key="7">
    <source>
        <dbReference type="ARBA" id="ARBA00023170"/>
    </source>
</evidence>
<comment type="subcellular location">
    <subcellularLocation>
        <location evidence="1">Cell membrane</location>
        <topology evidence="1">Multi-pass membrane protein</topology>
    </subcellularLocation>
</comment>
<evidence type="ECO:0000313" key="10">
    <source>
        <dbReference type="Proteomes" id="UP000694941"/>
    </source>
</evidence>
<feature type="transmembrane region" description="Helical" evidence="8">
    <location>
        <begin position="105"/>
        <end position="124"/>
    </location>
</feature>
<protein>
    <submittedName>
        <fullName evidence="11">Probable G-protein coupled receptor 21</fullName>
    </submittedName>
</protein>
<reference evidence="11" key="1">
    <citation type="submission" date="2025-08" db="UniProtKB">
        <authorList>
            <consortium name="RefSeq"/>
        </authorList>
    </citation>
    <scope>IDENTIFICATION</scope>
    <source>
        <tissue evidence="11">Muscle</tissue>
    </source>
</reference>
<dbReference type="PANTHER" id="PTHR24241:SF170">
    <property type="entry name" value="G-PROTEIN COUPLED RECEPTORS FAMILY 1 PROFILE DOMAIN-CONTAINING PROTEIN"/>
    <property type="match status" value="1"/>
</dbReference>
<keyword evidence="6 8" id="KW-0472">Membrane</keyword>
<evidence type="ECO:0000256" key="1">
    <source>
        <dbReference type="ARBA" id="ARBA00004651"/>
    </source>
</evidence>
<keyword evidence="7 11" id="KW-0675">Receptor</keyword>
<evidence type="ECO:0000256" key="4">
    <source>
        <dbReference type="ARBA" id="ARBA00022692"/>
    </source>
</evidence>
<dbReference type="Gene3D" id="1.20.1070.10">
    <property type="entry name" value="Rhodopsin 7-helix transmembrane proteins"/>
    <property type="match status" value="1"/>
</dbReference>
<evidence type="ECO:0000256" key="3">
    <source>
        <dbReference type="ARBA" id="ARBA00022475"/>
    </source>
</evidence>
<gene>
    <name evidence="11" type="primary">LOC106475392</name>
</gene>
<keyword evidence="10" id="KW-1185">Reference proteome</keyword>
<proteinExistence type="inferred from homology"/>
<evidence type="ECO:0000256" key="8">
    <source>
        <dbReference type="SAM" id="Phobius"/>
    </source>
</evidence>
<feature type="transmembrane region" description="Helical" evidence="8">
    <location>
        <begin position="145"/>
        <end position="168"/>
    </location>
</feature>
<dbReference type="PANTHER" id="PTHR24241">
    <property type="entry name" value="NEUROPEPTIDE RECEPTOR-RELATED G-PROTEIN COUPLED RECEPTOR"/>
    <property type="match status" value="1"/>
</dbReference>
<keyword evidence="5 8" id="KW-1133">Transmembrane helix</keyword>
<name>A0ABM1BZC6_LIMPO</name>